<feature type="region of interest" description="Disordered" evidence="1">
    <location>
        <begin position="129"/>
        <end position="172"/>
    </location>
</feature>
<sequence length="196" mass="22988">MEPNDINVAPIIQQTNTGIVSNIKTFLSNKRNLAIISIVVVGLLYFAHKKNYFKFLSKKKNTTETNKPDTNEDNMLDVNKEYNIIDENNAPMKINIKEMMAFHKQIIQEHQQAQQQIQQMQQKIQEMHRHQQMKEQMKQHVNLSDEKPEQKKLKHPKKKVVVEESEEDLSVNGLDNDDIEQLKLELAELEKQNVLM</sequence>
<dbReference type="AlphaFoldDB" id="A0A6C0DAG2"/>
<keyword evidence="2" id="KW-0472">Membrane</keyword>
<evidence type="ECO:0000313" key="3">
    <source>
        <dbReference type="EMBL" id="QHT13360.1"/>
    </source>
</evidence>
<feature type="compositionally biased region" description="Basic and acidic residues" evidence="1">
    <location>
        <begin position="129"/>
        <end position="151"/>
    </location>
</feature>
<protein>
    <submittedName>
        <fullName evidence="3">Uncharacterized protein</fullName>
    </submittedName>
</protein>
<evidence type="ECO:0000256" key="2">
    <source>
        <dbReference type="SAM" id="Phobius"/>
    </source>
</evidence>
<reference evidence="3" key="1">
    <citation type="journal article" date="2020" name="Nature">
        <title>Giant virus diversity and host interactions through global metagenomics.</title>
        <authorList>
            <person name="Schulz F."/>
            <person name="Roux S."/>
            <person name="Paez-Espino D."/>
            <person name="Jungbluth S."/>
            <person name="Walsh D.A."/>
            <person name="Denef V.J."/>
            <person name="McMahon K.D."/>
            <person name="Konstantinidis K.T."/>
            <person name="Eloe-Fadrosh E.A."/>
            <person name="Kyrpides N.C."/>
            <person name="Woyke T."/>
        </authorList>
    </citation>
    <scope>NUCLEOTIDE SEQUENCE</scope>
    <source>
        <strain evidence="3">GVMAG-M-3300023174-131</strain>
    </source>
</reference>
<keyword evidence="2" id="KW-0812">Transmembrane</keyword>
<feature type="compositionally biased region" description="Acidic residues" evidence="1">
    <location>
        <begin position="163"/>
        <end position="172"/>
    </location>
</feature>
<organism evidence="3">
    <name type="scientific">viral metagenome</name>
    <dbReference type="NCBI Taxonomy" id="1070528"/>
    <lineage>
        <taxon>unclassified sequences</taxon>
        <taxon>metagenomes</taxon>
        <taxon>organismal metagenomes</taxon>
    </lineage>
</organism>
<proteinExistence type="predicted"/>
<dbReference type="EMBL" id="MN739566">
    <property type="protein sequence ID" value="QHT13360.1"/>
    <property type="molecule type" value="Genomic_DNA"/>
</dbReference>
<accession>A0A6C0DAG2</accession>
<evidence type="ECO:0000256" key="1">
    <source>
        <dbReference type="SAM" id="MobiDB-lite"/>
    </source>
</evidence>
<name>A0A6C0DAG2_9ZZZZ</name>
<feature type="transmembrane region" description="Helical" evidence="2">
    <location>
        <begin position="31"/>
        <end position="48"/>
    </location>
</feature>
<keyword evidence="2" id="KW-1133">Transmembrane helix</keyword>